<dbReference type="InterPro" id="IPR025291">
    <property type="entry name" value="DUF4153"/>
</dbReference>
<feature type="transmembrane region" description="Helical" evidence="1">
    <location>
        <begin position="373"/>
        <end position="391"/>
    </location>
</feature>
<gene>
    <name evidence="2" type="ORF">BON30_38490</name>
</gene>
<name>A0A1L9AZH6_9BACT</name>
<keyword evidence="1" id="KW-1133">Transmembrane helix</keyword>
<keyword evidence="1" id="KW-0472">Membrane</keyword>
<feature type="transmembrane region" description="Helical" evidence="1">
    <location>
        <begin position="104"/>
        <end position="122"/>
    </location>
</feature>
<feature type="transmembrane region" description="Helical" evidence="1">
    <location>
        <begin position="334"/>
        <end position="353"/>
    </location>
</feature>
<dbReference type="AlphaFoldDB" id="A0A1L9AZH6"/>
<dbReference type="STRING" id="83449.BON30_38490"/>
<feature type="transmembrane region" description="Helical" evidence="1">
    <location>
        <begin position="172"/>
        <end position="189"/>
    </location>
</feature>
<organism evidence="2 3">
    <name type="scientific">Cystobacter ferrugineus</name>
    <dbReference type="NCBI Taxonomy" id="83449"/>
    <lineage>
        <taxon>Bacteria</taxon>
        <taxon>Pseudomonadati</taxon>
        <taxon>Myxococcota</taxon>
        <taxon>Myxococcia</taxon>
        <taxon>Myxococcales</taxon>
        <taxon>Cystobacterineae</taxon>
        <taxon>Archangiaceae</taxon>
        <taxon>Cystobacter</taxon>
    </lineage>
</organism>
<feature type="transmembrane region" description="Helical" evidence="1">
    <location>
        <begin position="220"/>
        <end position="238"/>
    </location>
</feature>
<feature type="transmembrane region" description="Helical" evidence="1">
    <location>
        <begin position="259"/>
        <end position="284"/>
    </location>
</feature>
<proteinExistence type="predicted"/>
<feature type="transmembrane region" description="Helical" evidence="1">
    <location>
        <begin position="400"/>
        <end position="418"/>
    </location>
</feature>
<protein>
    <submittedName>
        <fullName evidence="2">Uncharacterized protein</fullName>
    </submittedName>
</protein>
<evidence type="ECO:0000256" key="1">
    <source>
        <dbReference type="SAM" id="Phobius"/>
    </source>
</evidence>
<feature type="transmembrane region" description="Helical" evidence="1">
    <location>
        <begin position="304"/>
        <end position="322"/>
    </location>
</feature>
<reference evidence="3" key="1">
    <citation type="submission" date="2016-11" db="EMBL/GenBank/DDBJ databases">
        <authorList>
            <person name="Shukria A."/>
            <person name="Stevens D.C."/>
        </authorList>
    </citation>
    <scope>NUCLEOTIDE SEQUENCE [LARGE SCALE GENOMIC DNA]</scope>
    <source>
        <strain evidence="3">Cbfe23</strain>
    </source>
</reference>
<dbReference type="EMBL" id="MPIN01000014">
    <property type="protein sequence ID" value="OJH35428.1"/>
    <property type="molecule type" value="Genomic_DNA"/>
</dbReference>
<feature type="transmembrane region" description="Helical" evidence="1">
    <location>
        <begin position="51"/>
        <end position="69"/>
    </location>
</feature>
<dbReference type="Proteomes" id="UP000182229">
    <property type="component" value="Unassembled WGS sequence"/>
</dbReference>
<dbReference type="OrthoDB" id="9767931at2"/>
<keyword evidence="3" id="KW-1185">Reference proteome</keyword>
<feature type="transmembrane region" description="Helical" evidence="1">
    <location>
        <begin position="81"/>
        <end position="98"/>
    </location>
</feature>
<evidence type="ECO:0000313" key="2">
    <source>
        <dbReference type="EMBL" id="OJH35428.1"/>
    </source>
</evidence>
<evidence type="ECO:0000313" key="3">
    <source>
        <dbReference type="Proteomes" id="UP000182229"/>
    </source>
</evidence>
<accession>A0A1L9AZH6</accession>
<dbReference type="RefSeq" id="WP_071903528.1">
    <property type="nucleotide sequence ID" value="NZ_MPIN01000014.1"/>
</dbReference>
<dbReference type="Pfam" id="PF13687">
    <property type="entry name" value="DUF4153"/>
    <property type="match status" value="1"/>
</dbReference>
<sequence length="516" mass="55668">MTIPATGLSLPVVSPPSPQAAPRLRRPRATLLAALGLGVCAEVLFDGPSLGLSFPLFALLLLGALLALGGNEGWQRARPNAWLLVPWLFFSGMVFVRASPLLTTLNVLASSLLLLLLVHFWAAGRVERLGLGDYASTVLGGVWQAMFLPLAVVRSEVERIPWRGQLPKLLPVARGALLSLPILILFTALLSSADEVFSVAVGRGFSFVWNIFSVDMLARGVFAAGSAFGVLGLLAHALRRRREREAGVLEAAPAVGRLGFVESLTLLGAVDVLFLAFVSLQLAFMWGGARLPSGLTYSEYARRGFFELLAVSVMTLGLSLVLERWTRLNGAGQVTAFRAACSAMVGLVLVLLASAVQRMALYESAYGYTHLRVYTHVFMLALAGVLVWRVVTLWWRPERFAIGAFVGALVGLAALNVLNPDAFIARDTLARSIGGESWDASYLVRSLSEDAAPELAEYLEQAPDEALSSEIRQVFCRYSSRLQEGWAPFHLARLQALLLPPREPCSVPGAPSVTPP</sequence>
<reference evidence="2 3" key="2">
    <citation type="submission" date="2016-12" db="EMBL/GenBank/DDBJ databases">
        <title>Draft Genome Sequence of Cystobacter ferrugineus Strain Cbfe23.</title>
        <authorList>
            <person name="Akbar S."/>
            <person name="Dowd S.E."/>
            <person name="Stevens D.C."/>
        </authorList>
    </citation>
    <scope>NUCLEOTIDE SEQUENCE [LARGE SCALE GENOMIC DNA]</scope>
    <source>
        <strain evidence="2 3">Cbfe23</strain>
    </source>
</reference>
<comment type="caution">
    <text evidence="2">The sequence shown here is derived from an EMBL/GenBank/DDBJ whole genome shotgun (WGS) entry which is preliminary data.</text>
</comment>
<keyword evidence="1" id="KW-0812">Transmembrane</keyword>